<sequence length="129" mass="14241">MLLSESLNNLKLVSARTNDLNNIMVHKTIKILLLYLVCFTNISLAQDKFPDGSIIPDWFRQTAETDITKLGKIYKITDHGVINDSNICQTKSIQAVIDKAYNAGGGVIVVPKGIYLSGSLFLNPALIYI</sequence>
<evidence type="ECO:0000313" key="2">
    <source>
        <dbReference type="Proteomes" id="UP001202248"/>
    </source>
</evidence>
<name>A0ABS9SLC9_9BACT</name>
<gene>
    <name evidence="1" type="ORF">MKP09_15355</name>
</gene>
<organism evidence="1 2">
    <name type="scientific">Niabella ginsengisoli</name>
    <dbReference type="NCBI Taxonomy" id="522298"/>
    <lineage>
        <taxon>Bacteria</taxon>
        <taxon>Pseudomonadati</taxon>
        <taxon>Bacteroidota</taxon>
        <taxon>Chitinophagia</taxon>
        <taxon>Chitinophagales</taxon>
        <taxon>Chitinophagaceae</taxon>
        <taxon>Niabella</taxon>
    </lineage>
</organism>
<accession>A0ABS9SLC9</accession>
<comment type="caution">
    <text evidence="1">The sequence shown here is derived from an EMBL/GenBank/DDBJ whole genome shotgun (WGS) entry which is preliminary data.</text>
</comment>
<dbReference type="Proteomes" id="UP001202248">
    <property type="component" value="Unassembled WGS sequence"/>
</dbReference>
<dbReference type="EMBL" id="JAKWBL010000003">
    <property type="protein sequence ID" value="MCH5599187.1"/>
    <property type="molecule type" value="Genomic_DNA"/>
</dbReference>
<dbReference type="InterPro" id="IPR011050">
    <property type="entry name" value="Pectin_lyase_fold/virulence"/>
</dbReference>
<evidence type="ECO:0000313" key="1">
    <source>
        <dbReference type="EMBL" id="MCH5599187.1"/>
    </source>
</evidence>
<dbReference type="RefSeq" id="WP_240830863.1">
    <property type="nucleotide sequence ID" value="NZ_JAKWBL010000003.1"/>
</dbReference>
<keyword evidence="2" id="KW-1185">Reference proteome</keyword>
<dbReference type="SUPFAM" id="SSF51126">
    <property type="entry name" value="Pectin lyase-like"/>
    <property type="match status" value="1"/>
</dbReference>
<evidence type="ECO:0008006" key="3">
    <source>
        <dbReference type="Google" id="ProtNLM"/>
    </source>
</evidence>
<protein>
    <recommendedName>
        <fullName evidence="3">Pectate lyase superfamily protein domain-containing protein</fullName>
    </recommendedName>
</protein>
<dbReference type="Gene3D" id="2.160.20.10">
    <property type="entry name" value="Single-stranded right-handed beta-helix, Pectin lyase-like"/>
    <property type="match status" value="1"/>
</dbReference>
<proteinExistence type="predicted"/>
<dbReference type="InterPro" id="IPR012334">
    <property type="entry name" value="Pectin_lyas_fold"/>
</dbReference>
<reference evidence="1 2" key="1">
    <citation type="submission" date="2022-02" db="EMBL/GenBank/DDBJ databases">
        <authorList>
            <person name="Min J."/>
        </authorList>
    </citation>
    <scope>NUCLEOTIDE SEQUENCE [LARGE SCALE GENOMIC DNA]</scope>
    <source>
        <strain evidence="1 2">GR10-1</strain>
    </source>
</reference>